<accession>A0A0F9BYR7</accession>
<evidence type="ECO:0000313" key="1">
    <source>
        <dbReference type="EMBL" id="KKK89561.1"/>
    </source>
</evidence>
<name>A0A0F9BYR7_9ZZZZ</name>
<sequence length="31" mass="3431">LREDVYTDMCNSCKDKAVNKQVIAATAETVN</sequence>
<gene>
    <name evidence="1" type="ORF">LCGC14_2731880</name>
</gene>
<comment type="caution">
    <text evidence="1">The sequence shown here is derived from an EMBL/GenBank/DDBJ whole genome shotgun (WGS) entry which is preliminary data.</text>
</comment>
<feature type="non-terminal residue" evidence="1">
    <location>
        <position position="1"/>
    </location>
</feature>
<organism evidence="1">
    <name type="scientific">marine sediment metagenome</name>
    <dbReference type="NCBI Taxonomy" id="412755"/>
    <lineage>
        <taxon>unclassified sequences</taxon>
        <taxon>metagenomes</taxon>
        <taxon>ecological metagenomes</taxon>
    </lineage>
</organism>
<dbReference type="AlphaFoldDB" id="A0A0F9BYR7"/>
<proteinExistence type="predicted"/>
<dbReference type="EMBL" id="LAZR01049472">
    <property type="protein sequence ID" value="KKK89561.1"/>
    <property type="molecule type" value="Genomic_DNA"/>
</dbReference>
<protein>
    <submittedName>
        <fullName evidence="1">Uncharacterized protein</fullName>
    </submittedName>
</protein>
<reference evidence="1" key="1">
    <citation type="journal article" date="2015" name="Nature">
        <title>Complex archaea that bridge the gap between prokaryotes and eukaryotes.</title>
        <authorList>
            <person name="Spang A."/>
            <person name="Saw J.H."/>
            <person name="Jorgensen S.L."/>
            <person name="Zaremba-Niedzwiedzka K."/>
            <person name="Martijn J."/>
            <person name="Lind A.E."/>
            <person name="van Eijk R."/>
            <person name="Schleper C."/>
            <person name="Guy L."/>
            <person name="Ettema T.J."/>
        </authorList>
    </citation>
    <scope>NUCLEOTIDE SEQUENCE</scope>
</reference>